<evidence type="ECO:0000256" key="8">
    <source>
        <dbReference type="ARBA" id="ARBA00023136"/>
    </source>
</evidence>
<evidence type="ECO:0000256" key="11">
    <source>
        <dbReference type="ARBA" id="ARBA00023286"/>
    </source>
</evidence>
<feature type="transmembrane region" description="Helical" evidence="13">
    <location>
        <begin position="166"/>
        <end position="192"/>
    </location>
</feature>
<accession>A0A8J2JE76</accession>
<feature type="transmembrane region" description="Helical" evidence="13">
    <location>
        <begin position="141"/>
        <end position="160"/>
    </location>
</feature>
<evidence type="ECO:0000256" key="5">
    <source>
        <dbReference type="ARBA" id="ARBA00022692"/>
    </source>
</evidence>
<evidence type="ECO:0008006" key="18">
    <source>
        <dbReference type="Google" id="ProtNLM"/>
    </source>
</evidence>
<evidence type="ECO:0000259" key="15">
    <source>
        <dbReference type="Pfam" id="PF10613"/>
    </source>
</evidence>
<keyword evidence="9" id="KW-0675">Receptor</keyword>
<dbReference type="Proteomes" id="UP000708208">
    <property type="component" value="Unassembled WGS sequence"/>
</dbReference>
<dbReference type="InterPro" id="IPR019594">
    <property type="entry name" value="Glu/Gly-bd"/>
</dbReference>
<dbReference type="Pfam" id="PF10613">
    <property type="entry name" value="Lig_chan-Glu_bd"/>
    <property type="match status" value="1"/>
</dbReference>
<comment type="similarity">
    <text evidence="2">Belongs to the glutamate-gated ion channel (TC 1.A.10.1) family.</text>
</comment>
<reference evidence="16" key="1">
    <citation type="submission" date="2021-06" db="EMBL/GenBank/DDBJ databases">
        <authorList>
            <person name="Hodson N. C."/>
            <person name="Mongue J. A."/>
            <person name="Jaron S. K."/>
        </authorList>
    </citation>
    <scope>NUCLEOTIDE SEQUENCE</scope>
</reference>
<sequence length="436" mass="49653">MEGFPFPPIQDICVKFMSILSIHYNFSFDYDTESSMNINQMENGSWHGFIGDLINSKADIVLWLSNTYQRDSYVDFTTPWINNDAVLFSPLPRYTLKWQAMFLALQPEVWFCIILTMVIFIPVFYFQMVLNSSDHRFSNQIWSLSAILPMYAIFQASISVPKPVKWTFISLVFYSIIICTCFTSNLTSFLTLPEADPLPKSLKDLSKMKNLQIDFIGFPGSNIKLFFDDATSPVYVDIRNRMNLVHPKNMEAKMVDMALDGKSVIINYELNGLLAAAESLQVLPQINIFKKTTILSSPVSLVLQKFSKFTEAFNVNAGKLHVTGIFAKMLQSILGERRKKTRGKLKSSSFYQRLCQISKQLMTIAETKPFTMKNLMAPFFILSIGLVISVASFGIETSWGCNKPLSDKIKGSEIPRKEHNLFQKIILINLNAESLK</sequence>
<dbReference type="PANTHER" id="PTHR42643">
    <property type="entry name" value="IONOTROPIC RECEPTOR 20A-RELATED"/>
    <property type="match status" value="1"/>
</dbReference>
<keyword evidence="5 13" id="KW-0812">Transmembrane</keyword>
<feature type="domain" description="Ionotropic glutamate receptor L-glutamate and glycine-binding" evidence="15">
    <location>
        <begin position="12"/>
        <end position="84"/>
    </location>
</feature>
<evidence type="ECO:0000256" key="7">
    <source>
        <dbReference type="ARBA" id="ARBA00023065"/>
    </source>
</evidence>
<evidence type="ECO:0000256" key="6">
    <source>
        <dbReference type="ARBA" id="ARBA00022989"/>
    </source>
</evidence>
<evidence type="ECO:0000313" key="16">
    <source>
        <dbReference type="EMBL" id="CAG7704628.1"/>
    </source>
</evidence>
<protein>
    <recommendedName>
        <fullName evidence="18">Ionotropic glutamate receptor C-terminal domain-containing protein</fullName>
    </recommendedName>
</protein>
<keyword evidence="11" id="KW-1071">Ligand-gated ion channel</keyword>
<evidence type="ECO:0000313" key="17">
    <source>
        <dbReference type="Proteomes" id="UP000708208"/>
    </source>
</evidence>
<name>A0A8J2JE76_9HEXA</name>
<dbReference type="GO" id="GO:0015276">
    <property type="term" value="F:ligand-gated monoatomic ion channel activity"/>
    <property type="evidence" value="ECO:0007669"/>
    <property type="project" value="InterPro"/>
</dbReference>
<feature type="transmembrane region" description="Helical" evidence="13">
    <location>
        <begin position="375"/>
        <end position="395"/>
    </location>
</feature>
<dbReference type="InterPro" id="IPR052192">
    <property type="entry name" value="Insect_Ionotropic_Sensory_Rcpt"/>
</dbReference>
<organism evidence="16 17">
    <name type="scientific">Allacma fusca</name>
    <dbReference type="NCBI Taxonomy" id="39272"/>
    <lineage>
        <taxon>Eukaryota</taxon>
        <taxon>Metazoa</taxon>
        <taxon>Ecdysozoa</taxon>
        <taxon>Arthropoda</taxon>
        <taxon>Hexapoda</taxon>
        <taxon>Collembola</taxon>
        <taxon>Symphypleona</taxon>
        <taxon>Sminthuridae</taxon>
        <taxon>Allacma</taxon>
    </lineage>
</organism>
<dbReference type="PANTHER" id="PTHR42643:SF24">
    <property type="entry name" value="IONOTROPIC RECEPTOR 60A"/>
    <property type="match status" value="1"/>
</dbReference>
<evidence type="ECO:0000256" key="12">
    <source>
        <dbReference type="ARBA" id="ARBA00023303"/>
    </source>
</evidence>
<keyword evidence="6 13" id="KW-1133">Transmembrane helix</keyword>
<evidence type="ECO:0000256" key="9">
    <source>
        <dbReference type="ARBA" id="ARBA00023170"/>
    </source>
</evidence>
<feature type="transmembrane region" description="Helical" evidence="13">
    <location>
        <begin position="108"/>
        <end position="129"/>
    </location>
</feature>
<evidence type="ECO:0000256" key="1">
    <source>
        <dbReference type="ARBA" id="ARBA00004651"/>
    </source>
</evidence>
<keyword evidence="10" id="KW-0325">Glycoprotein</keyword>
<dbReference type="GO" id="GO:0050906">
    <property type="term" value="P:detection of stimulus involved in sensory perception"/>
    <property type="evidence" value="ECO:0007669"/>
    <property type="project" value="UniProtKB-ARBA"/>
</dbReference>
<dbReference type="AlphaFoldDB" id="A0A8J2JE76"/>
<gene>
    <name evidence="16" type="ORF">AFUS01_LOCUS4591</name>
</gene>
<comment type="subcellular location">
    <subcellularLocation>
        <location evidence="1">Cell membrane</location>
        <topology evidence="1">Multi-pass membrane protein</topology>
    </subcellularLocation>
</comment>
<evidence type="ECO:0000256" key="3">
    <source>
        <dbReference type="ARBA" id="ARBA00022448"/>
    </source>
</evidence>
<evidence type="ECO:0000259" key="14">
    <source>
        <dbReference type="Pfam" id="PF00060"/>
    </source>
</evidence>
<keyword evidence="8 13" id="KW-0472">Membrane</keyword>
<keyword evidence="3" id="KW-0813">Transport</keyword>
<comment type="caution">
    <text evidence="16">The sequence shown here is derived from an EMBL/GenBank/DDBJ whole genome shotgun (WGS) entry which is preliminary data.</text>
</comment>
<dbReference type="InterPro" id="IPR001320">
    <property type="entry name" value="Iontro_rcpt_C"/>
</dbReference>
<evidence type="ECO:0000256" key="4">
    <source>
        <dbReference type="ARBA" id="ARBA00022475"/>
    </source>
</evidence>
<dbReference type="EMBL" id="CAJVCH010028656">
    <property type="protein sequence ID" value="CAG7704628.1"/>
    <property type="molecule type" value="Genomic_DNA"/>
</dbReference>
<evidence type="ECO:0000256" key="10">
    <source>
        <dbReference type="ARBA" id="ARBA00023180"/>
    </source>
</evidence>
<evidence type="ECO:0000256" key="13">
    <source>
        <dbReference type="SAM" id="Phobius"/>
    </source>
</evidence>
<dbReference type="GO" id="GO:0005886">
    <property type="term" value="C:plasma membrane"/>
    <property type="evidence" value="ECO:0007669"/>
    <property type="project" value="UniProtKB-SubCell"/>
</dbReference>
<dbReference type="OrthoDB" id="5984008at2759"/>
<keyword evidence="12" id="KW-0407">Ion channel</keyword>
<keyword evidence="7" id="KW-0406">Ion transport</keyword>
<evidence type="ECO:0000256" key="2">
    <source>
        <dbReference type="ARBA" id="ARBA00008685"/>
    </source>
</evidence>
<proteinExistence type="inferred from homology"/>
<feature type="domain" description="Ionotropic glutamate receptor C-terminal" evidence="14">
    <location>
        <begin position="108"/>
        <end position="386"/>
    </location>
</feature>
<keyword evidence="4" id="KW-1003">Cell membrane</keyword>
<dbReference type="Pfam" id="PF00060">
    <property type="entry name" value="Lig_chan"/>
    <property type="match status" value="1"/>
</dbReference>
<keyword evidence="17" id="KW-1185">Reference proteome</keyword>